<evidence type="ECO:0000256" key="2">
    <source>
        <dbReference type="ARBA" id="ARBA00022692"/>
    </source>
</evidence>
<dbReference type="InterPro" id="IPR051533">
    <property type="entry name" value="WaaL-like"/>
</dbReference>
<keyword evidence="8" id="KW-1185">Reference proteome</keyword>
<feature type="transmembrane region" description="Helical" evidence="5">
    <location>
        <begin position="154"/>
        <end position="177"/>
    </location>
</feature>
<dbReference type="EMBL" id="QETF01000008">
    <property type="protein sequence ID" value="PWG16876.1"/>
    <property type="molecule type" value="Genomic_DNA"/>
</dbReference>
<dbReference type="InterPro" id="IPR007016">
    <property type="entry name" value="O-antigen_ligase-rel_domated"/>
</dbReference>
<feature type="transmembrane region" description="Helical" evidence="5">
    <location>
        <begin position="323"/>
        <end position="346"/>
    </location>
</feature>
<feature type="transmembrane region" description="Helical" evidence="5">
    <location>
        <begin position="77"/>
        <end position="97"/>
    </location>
</feature>
<gene>
    <name evidence="7" type="ORF">DFK10_08855</name>
</gene>
<evidence type="ECO:0000259" key="6">
    <source>
        <dbReference type="Pfam" id="PF04932"/>
    </source>
</evidence>
<feature type="transmembrane region" description="Helical" evidence="5">
    <location>
        <begin position="52"/>
        <end position="71"/>
    </location>
</feature>
<keyword evidence="3 5" id="KW-1133">Transmembrane helix</keyword>
<dbReference type="Pfam" id="PF04932">
    <property type="entry name" value="Wzy_C"/>
    <property type="match status" value="1"/>
</dbReference>
<name>A0A2V1P3I5_9RHOB</name>
<dbReference type="RefSeq" id="WP_109388669.1">
    <property type="nucleotide sequence ID" value="NZ_QETF01000008.1"/>
</dbReference>
<sequence length="495" mass="53511">MSVKSDVNFEVLQPVLRSEVGSEQGAEGLSFDEIELQPDDAPLSRQRATRKLNDRLGGILVAIVLLAPIPLGSNRPIFWMGWAVVLGLLTAGYLIAMRRIQPTRPLQARHFKLILAVGLALPAAALIQLLPLGSPPIGDLPAEMQPQRLTLSTMATFTGILRLLSYGLFFFLMLEIATHPGRINAMARAIFIGIIVHATWGLAALTLLGDIAFWGKKEAYLGVATGTFINRNSYATFLGMGLVIGIAVVMNQARHGVARPRRRMMRLDENSLAALAGWLGIAVIATALMATQSRMGIAASLAGCMVVYYAMSVKIHGAPWATFIRVMLLAVILTAILLAAFGQGAIERSLLVSEAIDTRADLYAQVAGMIAERPFFGYGLDTFPIAYEIFHDAPVSSGLIWPHAHNTYLALWVEMGVVAGSLPMLALLIATMRLVRSVRRRASAFAMPVAALGILALGSLHSLVDFSLEIQANVFLFLAILALGLGQLRRKADER</sequence>
<dbReference type="GO" id="GO:0016020">
    <property type="term" value="C:membrane"/>
    <property type="evidence" value="ECO:0007669"/>
    <property type="project" value="UniProtKB-SubCell"/>
</dbReference>
<dbReference type="Proteomes" id="UP000245293">
    <property type="component" value="Unassembled WGS sequence"/>
</dbReference>
<keyword evidence="4 5" id="KW-0472">Membrane</keyword>
<feature type="transmembrane region" description="Helical" evidence="5">
    <location>
        <begin position="189"/>
        <end position="214"/>
    </location>
</feature>
<dbReference type="OrthoDB" id="4391260at2"/>
<comment type="caution">
    <text evidence="7">The sequence shown here is derived from an EMBL/GenBank/DDBJ whole genome shotgun (WGS) entry which is preliminary data.</text>
</comment>
<feature type="transmembrane region" description="Helical" evidence="5">
    <location>
        <begin position="470"/>
        <end position="488"/>
    </location>
</feature>
<feature type="domain" description="O-antigen ligase-related" evidence="6">
    <location>
        <begin position="280"/>
        <end position="421"/>
    </location>
</feature>
<evidence type="ECO:0000313" key="8">
    <source>
        <dbReference type="Proteomes" id="UP000245293"/>
    </source>
</evidence>
<feature type="transmembrane region" description="Helical" evidence="5">
    <location>
        <begin position="113"/>
        <end position="134"/>
    </location>
</feature>
<feature type="transmembrane region" description="Helical" evidence="5">
    <location>
        <begin position="409"/>
        <end position="430"/>
    </location>
</feature>
<evidence type="ECO:0000256" key="5">
    <source>
        <dbReference type="SAM" id="Phobius"/>
    </source>
</evidence>
<proteinExistence type="predicted"/>
<protein>
    <recommendedName>
        <fullName evidence="6">O-antigen ligase-related domain-containing protein</fullName>
    </recommendedName>
</protein>
<evidence type="ECO:0000256" key="4">
    <source>
        <dbReference type="ARBA" id="ARBA00023136"/>
    </source>
</evidence>
<feature type="transmembrane region" description="Helical" evidence="5">
    <location>
        <begin position="295"/>
        <end position="311"/>
    </location>
</feature>
<reference evidence="8" key="1">
    <citation type="submission" date="2018-05" db="EMBL/GenBank/DDBJ databases">
        <authorList>
            <person name="Du Z."/>
            <person name="Wang X."/>
        </authorList>
    </citation>
    <scope>NUCLEOTIDE SEQUENCE [LARGE SCALE GENOMIC DNA]</scope>
    <source>
        <strain evidence="8">WDS4C29</strain>
    </source>
</reference>
<evidence type="ECO:0000313" key="7">
    <source>
        <dbReference type="EMBL" id="PWG16876.1"/>
    </source>
</evidence>
<dbReference type="PANTHER" id="PTHR37422:SF23">
    <property type="entry name" value="TEICHURONIC ACID BIOSYNTHESIS PROTEIN TUAE"/>
    <property type="match status" value="1"/>
</dbReference>
<accession>A0A2V1P3I5</accession>
<feature type="transmembrane region" description="Helical" evidence="5">
    <location>
        <begin position="272"/>
        <end position="289"/>
    </location>
</feature>
<evidence type="ECO:0000256" key="1">
    <source>
        <dbReference type="ARBA" id="ARBA00004141"/>
    </source>
</evidence>
<feature type="transmembrane region" description="Helical" evidence="5">
    <location>
        <begin position="234"/>
        <end position="251"/>
    </location>
</feature>
<feature type="transmembrane region" description="Helical" evidence="5">
    <location>
        <begin position="442"/>
        <end position="464"/>
    </location>
</feature>
<keyword evidence="2 5" id="KW-0812">Transmembrane</keyword>
<comment type="subcellular location">
    <subcellularLocation>
        <location evidence="1">Membrane</location>
        <topology evidence="1">Multi-pass membrane protein</topology>
    </subcellularLocation>
</comment>
<dbReference type="PANTHER" id="PTHR37422">
    <property type="entry name" value="TEICHURONIC ACID BIOSYNTHESIS PROTEIN TUAE"/>
    <property type="match status" value="1"/>
</dbReference>
<evidence type="ECO:0000256" key="3">
    <source>
        <dbReference type="ARBA" id="ARBA00022989"/>
    </source>
</evidence>
<organism evidence="7 8">
    <name type="scientific">Salibaculum griseiflavum</name>
    <dbReference type="NCBI Taxonomy" id="1914409"/>
    <lineage>
        <taxon>Bacteria</taxon>
        <taxon>Pseudomonadati</taxon>
        <taxon>Pseudomonadota</taxon>
        <taxon>Alphaproteobacteria</taxon>
        <taxon>Rhodobacterales</taxon>
        <taxon>Roseobacteraceae</taxon>
        <taxon>Salibaculum</taxon>
    </lineage>
</organism>
<dbReference type="AlphaFoldDB" id="A0A2V1P3I5"/>